<dbReference type="EMBL" id="JAAYEE010000135">
    <property type="protein sequence ID" value="NLW35489.1"/>
    <property type="molecule type" value="Genomic_DNA"/>
</dbReference>
<dbReference type="Pfam" id="PF05015">
    <property type="entry name" value="HigB-like_toxin"/>
    <property type="match status" value="1"/>
</dbReference>
<evidence type="ECO:0000313" key="2">
    <source>
        <dbReference type="Proteomes" id="UP000777265"/>
    </source>
</evidence>
<dbReference type="InterPro" id="IPR007711">
    <property type="entry name" value="HigB-1"/>
</dbReference>
<dbReference type="PANTHER" id="PTHR40266:SF2">
    <property type="entry name" value="TOXIN HIGB-1"/>
    <property type="match status" value="1"/>
</dbReference>
<gene>
    <name evidence="1" type="ORF">GXY80_08435</name>
</gene>
<dbReference type="AlphaFoldDB" id="A0A971M4F2"/>
<name>A0A971M4F2_9BACT</name>
<proteinExistence type="predicted"/>
<dbReference type="Proteomes" id="UP000777265">
    <property type="component" value="Unassembled WGS sequence"/>
</dbReference>
<dbReference type="SUPFAM" id="SSF143011">
    <property type="entry name" value="RelE-like"/>
    <property type="match status" value="1"/>
</dbReference>
<dbReference type="InterPro" id="IPR035093">
    <property type="entry name" value="RelE/ParE_toxin_dom_sf"/>
</dbReference>
<sequence length="92" mass="10966">MVKTFRCKDTEALYNDFFAARFSSIERQARRKLLYLNSARTLQDLSQPPGNRLEALKGNRYGQHSIRINDQWRICFRWEDGNVLDVEIVDYH</sequence>
<reference evidence="1" key="1">
    <citation type="journal article" date="2020" name="Biotechnol. Biofuels">
        <title>New insights from the biogas microbiome by comprehensive genome-resolved metagenomics of nearly 1600 species originating from multiple anaerobic digesters.</title>
        <authorList>
            <person name="Campanaro S."/>
            <person name="Treu L."/>
            <person name="Rodriguez-R L.M."/>
            <person name="Kovalovszki A."/>
            <person name="Ziels R.M."/>
            <person name="Maus I."/>
            <person name="Zhu X."/>
            <person name="Kougias P.G."/>
            <person name="Basile A."/>
            <person name="Luo G."/>
            <person name="Schluter A."/>
            <person name="Konstantinidis K.T."/>
            <person name="Angelidaki I."/>
        </authorList>
    </citation>
    <scope>NUCLEOTIDE SEQUENCE</scope>
    <source>
        <strain evidence="1">AS06rmzACSIP_7</strain>
    </source>
</reference>
<accession>A0A971M4F2</accession>
<protein>
    <submittedName>
        <fullName evidence="1">Excinuclease ABC subunit A</fullName>
    </submittedName>
</protein>
<organism evidence="1 2">
    <name type="scientific">Syntrophorhabdus aromaticivorans</name>
    <dbReference type="NCBI Taxonomy" id="328301"/>
    <lineage>
        <taxon>Bacteria</taxon>
        <taxon>Pseudomonadati</taxon>
        <taxon>Thermodesulfobacteriota</taxon>
        <taxon>Syntrophorhabdia</taxon>
        <taxon>Syntrophorhabdales</taxon>
        <taxon>Syntrophorhabdaceae</taxon>
        <taxon>Syntrophorhabdus</taxon>
    </lineage>
</organism>
<comment type="caution">
    <text evidence="1">The sequence shown here is derived from an EMBL/GenBank/DDBJ whole genome shotgun (WGS) entry which is preliminary data.</text>
</comment>
<dbReference type="Gene3D" id="3.30.2310.20">
    <property type="entry name" value="RelE-like"/>
    <property type="match status" value="1"/>
</dbReference>
<evidence type="ECO:0000313" key="1">
    <source>
        <dbReference type="EMBL" id="NLW35489.1"/>
    </source>
</evidence>
<reference evidence="1" key="2">
    <citation type="submission" date="2020-01" db="EMBL/GenBank/DDBJ databases">
        <authorList>
            <person name="Campanaro S."/>
        </authorList>
    </citation>
    <scope>NUCLEOTIDE SEQUENCE</scope>
    <source>
        <strain evidence="1">AS06rmzACSIP_7</strain>
    </source>
</reference>
<dbReference type="PANTHER" id="PTHR40266">
    <property type="entry name" value="TOXIN HIGB-1"/>
    <property type="match status" value="1"/>
</dbReference>